<name>A0A2I0L8S2_PUNGR</name>
<gene>
    <name evidence="6" type="ORF">CRG98_003077</name>
</gene>
<dbReference type="STRING" id="22663.A0A2I0L8S2"/>
<organism evidence="6 7">
    <name type="scientific">Punica granatum</name>
    <name type="common">Pomegranate</name>
    <dbReference type="NCBI Taxonomy" id="22663"/>
    <lineage>
        <taxon>Eukaryota</taxon>
        <taxon>Viridiplantae</taxon>
        <taxon>Streptophyta</taxon>
        <taxon>Embryophyta</taxon>
        <taxon>Tracheophyta</taxon>
        <taxon>Spermatophyta</taxon>
        <taxon>Magnoliopsida</taxon>
        <taxon>eudicotyledons</taxon>
        <taxon>Gunneridae</taxon>
        <taxon>Pentapetalae</taxon>
        <taxon>rosids</taxon>
        <taxon>malvids</taxon>
        <taxon>Myrtales</taxon>
        <taxon>Lythraceae</taxon>
        <taxon>Punica</taxon>
    </lineage>
</organism>
<dbReference type="Proteomes" id="UP000233551">
    <property type="component" value="Unassembled WGS sequence"/>
</dbReference>
<dbReference type="SUPFAM" id="SSF81338">
    <property type="entry name" value="Aquaporin-like"/>
    <property type="match status" value="1"/>
</dbReference>
<evidence type="ECO:0000256" key="2">
    <source>
        <dbReference type="ARBA" id="ARBA00022692"/>
    </source>
</evidence>
<dbReference type="GO" id="GO:0015267">
    <property type="term" value="F:channel activity"/>
    <property type="evidence" value="ECO:0007669"/>
    <property type="project" value="InterPro"/>
</dbReference>
<evidence type="ECO:0000313" key="6">
    <source>
        <dbReference type="EMBL" id="PKI76526.1"/>
    </source>
</evidence>
<accession>A0A2I0L8S2</accession>
<dbReference type="PANTHER" id="PTHR45724:SF53">
    <property type="entry name" value="AQUAPORIN NIP5-1-RELATED"/>
    <property type="match status" value="1"/>
</dbReference>
<protein>
    <submittedName>
        <fullName evidence="6">Uncharacterized protein</fullName>
    </submittedName>
</protein>
<dbReference type="InterPro" id="IPR000425">
    <property type="entry name" value="MIP"/>
</dbReference>
<dbReference type="Gene3D" id="1.20.1080.10">
    <property type="entry name" value="Glycerol uptake facilitator protein"/>
    <property type="match status" value="1"/>
</dbReference>
<keyword evidence="4 5" id="KW-0472">Membrane</keyword>
<comment type="subcellular location">
    <subcellularLocation>
        <location evidence="1">Membrane</location>
        <topology evidence="1">Multi-pass membrane protein</topology>
    </subcellularLocation>
</comment>
<dbReference type="Pfam" id="PF00230">
    <property type="entry name" value="MIP"/>
    <property type="match status" value="1"/>
</dbReference>
<reference evidence="6 7" key="1">
    <citation type="submission" date="2017-11" db="EMBL/GenBank/DDBJ databases">
        <title>De-novo sequencing of pomegranate (Punica granatum L.) genome.</title>
        <authorList>
            <person name="Akparov Z."/>
            <person name="Amiraslanov A."/>
            <person name="Hajiyeva S."/>
            <person name="Abbasov M."/>
            <person name="Kaur K."/>
            <person name="Hamwieh A."/>
            <person name="Solovyev V."/>
            <person name="Salamov A."/>
            <person name="Braich B."/>
            <person name="Kosarev P."/>
            <person name="Mahmoud A."/>
            <person name="Hajiyev E."/>
            <person name="Babayeva S."/>
            <person name="Izzatullayeva V."/>
            <person name="Mammadov A."/>
            <person name="Mammadov A."/>
            <person name="Sharifova S."/>
            <person name="Ojaghi J."/>
            <person name="Eynullazada K."/>
            <person name="Bayramov B."/>
            <person name="Abdulazimova A."/>
            <person name="Shahmuradov I."/>
        </authorList>
    </citation>
    <scope>NUCLEOTIDE SEQUENCE [LARGE SCALE GENOMIC DNA]</scope>
    <source>
        <strain evidence="7">cv. AG2017</strain>
        <tissue evidence="6">Leaf</tissue>
    </source>
</reference>
<evidence type="ECO:0000256" key="1">
    <source>
        <dbReference type="ARBA" id="ARBA00004141"/>
    </source>
</evidence>
<evidence type="ECO:0000256" key="3">
    <source>
        <dbReference type="ARBA" id="ARBA00022989"/>
    </source>
</evidence>
<evidence type="ECO:0000256" key="4">
    <source>
        <dbReference type="ARBA" id="ARBA00023136"/>
    </source>
</evidence>
<comment type="caution">
    <text evidence="6">The sequence shown here is derived from an EMBL/GenBank/DDBJ whole genome shotgun (WGS) entry which is preliminary data.</text>
</comment>
<proteinExistence type="predicted"/>
<dbReference type="GO" id="GO:0016020">
    <property type="term" value="C:membrane"/>
    <property type="evidence" value="ECO:0007669"/>
    <property type="project" value="UniProtKB-SubCell"/>
</dbReference>
<dbReference type="PANTHER" id="PTHR45724">
    <property type="entry name" value="AQUAPORIN NIP2-1"/>
    <property type="match status" value="1"/>
</dbReference>
<feature type="transmembrane region" description="Helical" evidence="5">
    <location>
        <begin position="20"/>
        <end position="44"/>
    </location>
</feature>
<sequence>MGALMNLARTLGPAMATGHYTSLGIYMVAPMLGALTGAVGYTILKDADDEPNRPCTLRCFGHSIATCVWKGFTMAISECKTIHDDASG</sequence>
<dbReference type="AlphaFoldDB" id="A0A2I0L8S2"/>
<dbReference type="InterPro" id="IPR034294">
    <property type="entry name" value="Aquaporin_transptr"/>
</dbReference>
<dbReference type="EMBL" id="PGOL01000113">
    <property type="protein sequence ID" value="PKI76526.1"/>
    <property type="molecule type" value="Genomic_DNA"/>
</dbReference>
<keyword evidence="2 5" id="KW-0812">Transmembrane</keyword>
<evidence type="ECO:0000256" key="5">
    <source>
        <dbReference type="SAM" id="Phobius"/>
    </source>
</evidence>
<keyword evidence="7" id="KW-1185">Reference proteome</keyword>
<evidence type="ECO:0000313" key="7">
    <source>
        <dbReference type="Proteomes" id="UP000233551"/>
    </source>
</evidence>
<dbReference type="InterPro" id="IPR023271">
    <property type="entry name" value="Aquaporin-like"/>
</dbReference>
<keyword evidence="3 5" id="KW-1133">Transmembrane helix</keyword>